<name>L8X3L7_THACA</name>
<evidence type="ECO:0000313" key="1">
    <source>
        <dbReference type="EMBL" id="ELU43628.1"/>
    </source>
</evidence>
<evidence type="ECO:0000313" key="2">
    <source>
        <dbReference type="Proteomes" id="UP000011668"/>
    </source>
</evidence>
<keyword evidence="2" id="KW-1185">Reference proteome</keyword>
<gene>
    <name evidence="1" type="ORF">AG1IA_02349</name>
</gene>
<reference evidence="1 2" key="1">
    <citation type="journal article" date="2013" name="Nat. Commun.">
        <title>The evolution and pathogenic mechanisms of the rice sheath blight pathogen.</title>
        <authorList>
            <person name="Zheng A."/>
            <person name="Lin R."/>
            <person name="Xu L."/>
            <person name="Qin P."/>
            <person name="Tang C."/>
            <person name="Ai P."/>
            <person name="Zhang D."/>
            <person name="Liu Y."/>
            <person name="Sun Z."/>
            <person name="Feng H."/>
            <person name="Wang Y."/>
            <person name="Chen Y."/>
            <person name="Liang X."/>
            <person name="Fu R."/>
            <person name="Li Q."/>
            <person name="Zhang J."/>
            <person name="Yu X."/>
            <person name="Xie Z."/>
            <person name="Ding L."/>
            <person name="Guan P."/>
            <person name="Tang J."/>
            <person name="Liang Y."/>
            <person name="Wang S."/>
            <person name="Deng Q."/>
            <person name="Li S."/>
            <person name="Zhu J."/>
            <person name="Wang L."/>
            <person name="Liu H."/>
            <person name="Li P."/>
        </authorList>
    </citation>
    <scope>NUCLEOTIDE SEQUENCE [LARGE SCALE GENOMIC DNA]</scope>
    <source>
        <strain evidence="2">AG-1 IA</strain>
    </source>
</reference>
<dbReference type="HOGENOM" id="CLU_2924323_0_0_1"/>
<comment type="caution">
    <text evidence="1">The sequence shown here is derived from an EMBL/GenBank/DDBJ whole genome shotgun (WGS) entry which is preliminary data.</text>
</comment>
<dbReference type="EMBL" id="AFRT01000523">
    <property type="protein sequence ID" value="ELU43628.1"/>
    <property type="molecule type" value="Genomic_DNA"/>
</dbReference>
<sequence>MNKQDRPSCTPKIMHPSFPCQINLRPRLYPSHQPPFPWHLPCPFFGGMRMAAGQYVFVAVI</sequence>
<proteinExistence type="predicted"/>
<dbReference type="Proteomes" id="UP000011668">
    <property type="component" value="Unassembled WGS sequence"/>
</dbReference>
<accession>L8X3L7</accession>
<organism evidence="1 2">
    <name type="scientific">Thanatephorus cucumeris (strain AG1-IA)</name>
    <name type="common">Rice sheath blight fungus</name>
    <name type="synonym">Rhizoctonia solani</name>
    <dbReference type="NCBI Taxonomy" id="983506"/>
    <lineage>
        <taxon>Eukaryota</taxon>
        <taxon>Fungi</taxon>
        <taxon>Dikarya</taxon>
        <taxon>Basidiomycota</taxon>
        <taxon>Agaricomycotina</taxon>
        <taxon>Agaricomycetes</taxon>
        <taxon>Cantharellales</taxon>
        <taxon>Ceratobasidiaceae</taxon>
        <taxon>Rhizoctonia</taxon>
        <taxon>Rhizoctonia solani AG-1</taxon>
    </lineage>
</organism>
<dbReference type="AlphaFoldDB" id="L8X3L7"/>
<protein>
    <submittedName>
        <fullName evidence="1">Uncharacterized protein</fullName>
    </submittedName>
</protein>